<dbReference type="SUPFAM" id="SSF52540">
    <property type="entry name" value="P-loop containing nucleoside triphosphate hydrolases"/>
    <property type="match status" value="1"/>
</dbReference>
<evidence type="ECO:0000313" key="1">
    <source>
        <dbReference type="EMBL" id="CAI8718784.1"/>
    </source>
</evidence>
<dbReference type="EMBL" id="OX458333">
    <property type="protein sequence ID" value="CAI8718784.1"/>
    <property type="molecule type" value="Genomic_DNA"/>
</dbReference>
<dbReference type="InterPro" id="IPR017166">
    <property type="entry name" value="UCP037290"/>
</dbReference>
<dbReference type="Proteomes" id="UP001162030">
    <property type="component" value="Chromosome"/>
</dbReference>
<evidence type="ECO:0000313" key="2">
    <source>
        <dbReference type="Proteomes" id="UP001162030"/>
    </source>
</evidence>
<sequence length="233" mass="25279">MDSRNGLDELLRTTPLLWRGRRPQTTESTAIPTGFPELDHALPEGGWPFPALMEVSVPAWGIGELRLLLPAMRHVQGSGKRLAWIAPPYLPYAPALVDAGIDLGRLLLLDRISNDKDIWWSAEKLLRSTACGMVLIWPRKSSPFPVLRRLQLAATEGCCLGALLSPDLPVGTPAALRLRLEPAEQGLWVHILKARGIPLANAVLLGGSRHSAVPAMHSQPDVQGCRAKSVLAG</sequence>
<proteinExistence type="predicted"/>
<accession>A0ABM9HVS0</accession>
<dbReference type="RefSeq" id="WP_156912617.1">
    <property type="nucleotide sequence ID" value="NZ_OX458333.1"/>
</dbReference>
<keyword evidence="2" id="KW-1185">Reference proteome</keyword>
<reference evidence="1 2" key="1">
    <citation type="submission" date="2023-03" db="EMBL/GenBank/DDBJ databases">
        <authorList>
            <person name="Pearce D."/>
        </authorList>
    </citation>
    <scope>NUCLEOTIDE SEQUENCE [LARGE SCALE GENOMIC DNA]</scope>
    <source>
        <strain evidence="1">Msz</strain>
    </source>
</reference>
<dbReference type="PIRSF" id="PIRSF037290">
    <property type="entry name" value="UCP037290"/>
    <property type="match status" value="1"/>
</dbReference>
<protein>
    <submittedName>
        <fullName evidence="1">Protein ImuA</fullName>
    </submittedName>
</protein>
<dbReference type="NCBIfam" id="NF033429">
    <property type="entry name" value="ImuA_translesion"/>
    <property type="match status" value="1"/>
</dbReference>
<organism evidence="1 2">
    <name type="scientific">Methylocaldum szegediense</name>
    <dbReference type="NCBI Taxonomy" id="73780"/>
    <lineage>
        <taxon>Bacteria</taxon>
        <taxon>Pseudomonadati</taxon>
        <taxon>Pseudomonadota</taxon>
        <taxon>Gammaproteobacteria</taxon>
        <taxon>Methylococcales</taxon>
        <taxon>Methylococcaceae</taxon>
        <taxon>Methylocaldum</taxon>
    </lineage>
</organism>
<dbReference type="Gene3D" id="3.40.50.300">
    <property type="entry name" value="P-loop containing nucleotide triphosphate hydrolases"/>
    <property type="match status" value="1"/>
</dbReference>
<dbReference type="InterPro" id="IPR047610">
    <property type="entry name" value="ImuA_translesion"/>
</dbReference>
<name>A0ABM9HVS0_9GAMM</name>
<gene>
    <name evidence="1" type="ORF">MSZNOR_0050</name>
</gene>
<dbReference type="InterPro" id="IPR027417">
    <property type="entry name" value="P-loop_NTPase"/>
</dbReference>